<comment type="caution">
    <text evidence="3">The sequence shown here is derived from an EMBL/GenBank/DDBJ whole genome shotgun (WGS) entry which is preliminary data.</text>
</comment>
<dbReference type="SMART" id="SM00717">
    <property type="entry name" value="SANT"/>
    <property type="match status" value="1"/>
</dbReference>
<dbReference type="Gene3D" id="1.20.58.1880">
    <property type="match status" value="1"/>
</dbReference>
<dbReference type="GO" id="GO:0005654">
    <property type="term" value="C:nucleoplasm"/>
    <property type="evidence" value="ECO:0007669"/>
    <property type="project" value="TreeGrafter"/>
</dbReference>
<dbReference type="GO" id="GO:0051726">
    <property type="term" value="P:regulation of cell cycle"/>
    <property type="evidence" value="ECO:0007669"/>
    <property type="project" value="TreeGrafter"/>
</dbReference>
<evidence type="ECO:0000259" key="2">
    <source>
        <dbReference type="SMART" id="SM00717"/>
    </source>
</evidence>
<feature type="domain" description="Myb-like" evidence="2">
    <location>
        <begin position="43"/>
        <end position="91"/>
    </location>
</feature>
<feature type="region of interest" description="Disordered" evidence="1">
    <location>
        <begin position="1"/>
        <end position="43"/>
    </location>
</feature>
<dbReference type="GO" id="GO:0017053">
    <property type="term" value="C:transcription repressor complex"/>
    <property type="evidence" value="ECO:0007669"/>
    <property type="project" value="InterPro"/>
</dbReference>
<dbReference type="InterPro" id="IPR009057">
    <property type="entry name" value="Homeodomain-like_sf"/>
</dbReference>
<sequence length="216" mass="24167">MAPSRSTKSKYKRTPRPKDVSPHKEEESMSKTKPRKRKLSDMLGPQWSKEELERFYEGYRKFGKEWKKVAGFVHSRSAEMVEALYTMNKAYLSLPEGTASVVGLTAMMTDHYAVLAYLSLPEGTASVVGLTAMMTDHYAVLHGGSDSEQEKNETLRSASKRSKLKSSDHPSAGLEGLSDRLQFRSSSGYLPSLKKRRTGSVLCFSLPQNLFTDSQT</sequence>
<dbReference type="InterPro" id="IPR010561">
    <property type="entry name" value="LIN-9/ALY1"/>
</dbReference>
<dbReference type="Pfam" id="PF00249">
    <property type="entry name" value="Myb_DNA-binding"/>
    <property type="match status" value="1"/>
</dbReference>
<feature type="region of interest" description="Disordered" evidence="1">
    <location>
        <begin position="143"/>
        <end position="175"/>
    </location>
</feature>
<reference evidence="3" key="1">
    <citation type="submission" date="2019-12" db="EMBL/GenBank/DDBJ databases">
        <title>Genome sequencing and annotation of Brassica cretica.</title>
        <authorList>
            <person name="Studholme D.J."/>
            <person name="Sarris P.F."/>
        </authorList>
    </citation>
    <scope>NUCLEOTIDE SEQUENCE</scope>
    <source>
        <strain evidence="3">PFS-102/07</strain>
        <tissue evidence="3">Leaf</tissue>
    </source>
</reference>
<dbReference type="FunFam" id="1.20.58.1880:FF:000006">
    <property type="entry name" value="Protein ALWAYS EARLY 3 isoform A"/>
    <property type="match status" value="1"/>
</dbReference>
<dbReference type="GO" id="GO:0006357">
    <property type="term" value="P:regulation of transcription by RNA polymerase II"/>
    <property type="evidence" value="ECO:0007669"/>
    <property type="project" value="TreeGrafter"/>
</dbReference>
<dbReference type="GO" id="GO:0003677">
    <property type="term" value="F:DNA binding"/>
    <property type="evidence" value="ECO:0007669"/>
    <property type="project" value="TreeGrafter"/>
</dbReference>
<evidence type="ECO:0000256" key="1">
    <source>
        <dbReference type="SAM" id="MobiDB-lite"/>
    </source>
</evidence>
<organism evidence="3">
    <name type="scientific">Brassica cretica</name>
    <name type="common">Mustard</name>
    <dbReference type="NCBI Taxonomy" id="69181"/>
    <lineage>
        <taxon>Eukaryota</taxon>
        <taxon>Viridiplantae</taxon>
        <taxon>Streptophyta</taxon>
        <taxon>Embryophyta</taxon>
        <taxon>Tracheophyta</taxon>
        <taxon>Spermatophyta</taxon>
        <taxon>Magnoliopsida</taxon>
        <taxon>eudicotyledons</taxon>
        <taxon>Gunneridae</taxon>
        <taxon>Pentapetalae</taxon>
        <taxon>rosids</taxon>
        <taxon>malvids</taxon>
        <taxon>Brassicales</taxon>
        <taxon>Brassicaceae</taxon>
        <taxon>Brassiceae</taxon>
        <taxon>Brassica</taxon>
    </lineage>
</organism>
<name>A0A8S9GQS7_BRACR</name>
<feature type="compositionally biased region" description="Basic and acidic residues" evidence="1">
    <location>
        <begin position="16"/>
        <end position="30"/>
    </location>
</feature>
<accession>A0A8S9GQS7</accession>
<dbReference type="PANTHER" id="PTHR21689">
    <property type="entry name" value="LIN-9"/>
    <property type="match status" value="1"/>
</dbReference>
<gene>
    <name evidence="3" type="ORF">F2Q70_00022729</name>
</gene>
<dbReference type="SUPFAM" id="SSF46689">
    <property type="entry name" value="Homeodomain-like"/>
    <property type="match status" value="1"/>
</dbReference>
<protein>
    <recommendedName>
        <fullName evidence="2">Myb-like domain-containing protein</fullName>
    </recommendedName>
</protein>
<proteinExistence type="predicted"/>
<evidence type="ECO:0000313" key="3">
    <source>
        <dbReference type="EMBL" id="KAF2546597.1"/>
    </source>
</evidence>
<dbReference type="InterPro" id="IPR001005">
    <property type="entry name" value="SANT/Myb"/>
</dbReference>
<dbReference type="PANTHER" id="PTHR21689:SF2">
    <property type="entry name" value="PROTEIN LIN-9 HOMOLOG"/>
    <property type="match status" value="1"/>
</dbReference>
<dbReference type="EMBL" id="QGKY02001925">
    <property type="protein sequence ID" value="KAF2546597.1"/>
    <property type="molecule type" value="Genomic_DNA"/>
</dbReference>
<dbReference type="AlphaFoldDB" id="A0A8S9GQS7"/>
<dbReference type="GO" id="GO:0006351">
    <property type="term" value="P:DNA-templated transcription"/>
    <property type="evidence" value="ECO:0007669"/>
    <property type="project" value="InterPro"/>
</dbReference>
<dbReference type="CDD" id="cd00167">
    <property type="entry name" value="SANT"/>
    <property type="match status" value="1"/>
</dbReference>